<evidence type="ECO:0000256" key="2">
    <source>
        <dbReference type="SAM" id="Phobius"/>
    </source>
</evidence>
<dbReference type="WBParaSite" id="L893_g17320.t1">
    <property type="protein sequence ID" value="L893_g17320.t1"/>
    <property type="gene ID" value="L893_g17320"/>
</dbReference>
<evidence type="ECO:0000313" key="4">
    <source>
        <dbReference type="Proteomes" id="UP000095287"/>
    </source>
</evidence>
<keyword evidence="2" id="KW-0812">Transmembrane</keyword>
<dbReference type="AlphaFoldDB" id="A0A1I7YKF0"/>
<keyword evidence="3" id="KW-0732">Signal</keyword>
<reference evidence="5" key="1">
    <citation type="submission" date="2016-11" db="UniProtKB">
        <authorList>
            <consortium name="WormBaseParasite"/>
        </authorList>
    </citation>
    <scope>IDENTIFICATION</scope>
</reference>
<keyword evidence="2" id="KW-1133">Transmembrane helix</keyword>
<evidence type="ECO:0000256" key="1">
    <source>
        <dbReference type="SAM" id="MobiDB-lite"/>
    </source>
</evidence>
<dbReference type="Proteomes" id="UP000095287">
    <property type="component" value="Unplaced"/>
</dbReference>
<keyword evidence="2" id="KW-0472">Membrane</keyword>
<feature type="signal peptide" evidence="3">
    <location>
        <begin position="1"/>
        <end position="21"/>
    </location>
</feature>
<organism evidence="4 5">
    <name type="scientific">Steinernema glaseri</name>
    <dbReference type="NCBI Taxonomy" id="37863"/>
    <lineage>
        <taxon>Eukaryota</taxon>
        <taxon>Metazoa</taxon>
        <taxon>Ecdysozoa</taxon>
        <taxon>Nematoda</taxon>
        <taxon>Chromadorea</taxon>
        <taxon>Rhabditida</taxon>
        <taxon>Tylenchina</taxon>
        <taxon>Panagrolaimomorpha</taxon>
        <taxon>Strongyloidoidea</taxon>
        <taxon>Steinernematidae</taxon>
        <taxon>Steinernema</taxon>
    </lineage>
</organism>
<proteinExistence type="predicted"/>
<feature type="region of interest" description="Disordered" evidence="1">
    <location>
        <begin position="364"/>
        <end position="394"/>
    </location>
</feature>
<keyword evidence="4" id="KW-1185">Reference proteome</keyword>
<name>A0A1I7YKF0_9BILA</name>
<evidence type="ECO:0000256" key="3">
    <source>
        <dbReference type="SAM" id="SignalP"/>
    </source>
</evidence>
<protein>
    <submittedName>
        <fullName evidence="5">Expressed conserved protein</fullName>
    </submittedName>
</protein>
<evidence type="ECO:0000313" key="5">
    <source>
        <dbReference type="WBParaSite" id="L893_g17320.t1"/>
    </source>
</evidence>
<accession>A0A1I7YKF0</accession>
<feature type="transmembrane region" description="Helical" evidence="2">
    <location>
        <begin position="322"/>
        <end position="348"/>
    </location>
</feature>
<feature type="chain" id="PRO_5009312284" evidence="3">
    <location>
        <begin position="22"/>
        <end position="394"/>
    </location>
</feature>
<sequence length="394" mass="43882">MLRLLQLCLVFTLTLHVSVDALLCSPKTVEEIREELNGTETLCSGDELSTMFDNGSRVLIGVTGTRFVSYLYSDEQLRCLDDKDDDGDSLTPHFAAHCQDDKGEFVAVVGENHLDYLLVLRFDDYVPEPGKAERVQNLADAKSIAIFENKEKEEGFKHEFYCQDGVMRFREGVIDLNDTNPSFRRHKEGPDASFEANRRHKVLDPVANSTVSKLGHDMGQHNYERMTVSPGPRNTSFYRYSSDSRGNSTCLAFFISGDISKLFGFVPLKNSNATTPPEDDWDDDGRLSEGRTVVPLIEDLDLVRYAQSREKSAEKKLKKEPVVPIVVLGAAAILLPACLAGLAAYVVWNTRIVEIDLDEEKTAVDEAKDQETPPVSVDQGMSVEAPPGDKTHTE</sequence>